<dbReference type="InterPro" id="IPR016024">
    <property type="entry name" value="ARM-type_fold"/>
</dbReference>
<dbReference type="EMBL" id="GDHC01008071">
    <property type="protein sequence ID" value="JAQ10558.1"/>
    <property type="molecule type" value="Transcribed_RNA"/>
</dbReference>
<sequence length="819" mass="89969">MSTTVELLESIIKFGGHQQLVRFLKSCDESRIFTTEIEEVRTAVALTNRLLNENSSRRDGLLVLKCLLGQIPSDLLQANLFQWLQQALKGLSQKESSSTVIIAADVINVLLPLSSKFPEIRKQTALNTISKILEVLHDLKDSPEFVPVVLPCLLVVSKHYDKSAFSWKEKLDKFVLGLIEEDGFTVQLAARCYVAWAACGPPGTDMVNYKENWTQQFSSLSSALHLVLDRLFENVNEMEQFTCGTRRLKPNFEVPAILAKVPYLRLSRLTTQFVNLCEFLKIMLTGPFPVGKRVVPEQLLSVACRGLAVTVQTLQAQVTSDTPGLIAQIPQLHSSCLSLLHGLIISCQTNLITYGPVITKLIAQVLKNTEVTMAAYGQHKPYRSVRLSAYNCLRSWVTAASCSSGVEKHPELVNYIISDVQFKKPTVTLNMSSKMLKGKMGKKQRQALVNQTISKKEEHVADSEANSDVCLAALNTIPPLLESVSSLLPAKSHKDLQTAVCSELLITQLNSGDRIPLPYSVKHCRLGLYKSFVAMCHNFHPSFPPPLSFASQLISGGLVDSFDEIVRFCTVSLSSVDKMLRPIGPTLSFPIEFPEMTFFPKKISLDVSQCSTPSLTSTPRNESGKTQDNDGSVIIKGRISSNLNGGDASNVPELDLNPILVDPEMSDFDYMSPTKNQDKSTVVDTNKSPSPPSNEARDQARSDGSQTVSEPAASDSSKENGDSSRTGKLQNGDSSPKRKSEMTSESQPSAKKVKTDLEEGVTIIESDEDIYAAATQNPFADGSEVTSGKDAVAESTEKTLWPDDDMEEAMMNSFVDEVL</sequence>
<reference evidence="6" key="1">
    <citation type="journal article" date="2016" name="Gigascience">
        <title>De novo construction of an expanded transcriptome assembly for the western tarnished plant bug, Lygus hesperus.</title>
        <authorList>
            <person name="Tassone E.E."/>
            <person name="Geib S.M."/>
            <person name="Hall B."/>
            <person name="Fabrick J.A."/>
            <person name="Brent C.S."/>
            <person name="Hull J.J."/>
        </authorList>
    </citation>
    <scope>NUCLEOTIDE SEQUENCE</scope>
</reference>
<dbReference type="PANTHER" id="PTHR34105:SF1">
    <property type="entry name" value="PROLINE-, GLUTAMIC ACID- AND LEUCINE-RICH PROTEIN 1"/>
    <property type="match status" value="1"/>
</dbReference>
<dbReference type="GO" id="GO:0006364">
    <property type="term" value="P:rRNA processing"/>
    <property type="evidence" value="ECO:0007669"/>
    <property type="project" value="TreeGrafter"/>
</dbReference>
<dbReference type="GO" id="GO:0005634">
    <property type="term" value="C:nucleus"/>
    <property type="evidence" value="ECO:0007669"/>
    <property type="project" value="UniProtKB-SubCell"/>
</dbReference>
<feature type="compositionally biased region" description="Polar residues" evidence="4">
    <location>
        <begin position="723"/>
        <end position="734"/>
    </location>
</feature>
<evidence type="ECO:0000313" key="6">
    <source>
        <dbReference type="EMBL" id="JAQ10558.1"/>
    </source>
</evidence>
<dbReference type="AlphaFoldDB" id="A0A146LRV9"/>
<comment type="subcellular location">
    <subcellularLocation>
        <location evidence="1">Nucleus</location>
    </subcellularLocation>
</comment>
<evidence type="ECO:0000259" key="5">
    <source>
        <dbReference type="Pfam" id="PF08167"/>
    </source>
</evidence>
<evidence type="ECO:0000256" key="3">
    <source>
        <dbReference type="ARBA" id="ARBA00023242"/>
    </source>
</evidence>
<dbReference type="SUPFAM" id="SSF48371">
    <property type="entry name" value="ARM repeat"/>
    <property type="match status" value="1"/>
</dbReference>
<evidence type="ECO:0000256" key="4">
    <source>
        <dbReference type="SAM" id="MobiDB-lite"/>
    </source>
</evidence>
<name>A0A146LRV9_LYGHE</name>
<keyword evidence="3" id="KW-0539">Nucleus</keyword>
<organism evidence="6">
    <name type="scientific">Lygus hesperus</name>
    <name type="common">Western plant bug</name>
    <dbReference type="NCBI Taxonomy" id="30085"/>
    <lineage>
        <taxon>Eukaryota</taxon>
        <taxon>Metazoa</taxon>
        <taxon>Ecdysozoa</taxon>
        <taxon>Arthropoda</taxon>
        <taxon>Hexapoda</taxon>
        <taxon>Insecta</taxon>
        <taxon>Pterygota</taxon>
        <taxon>Neoptera</taxon>
        <taxon>Paraneoptera</taxon>
        <taxon>Hemiptera</taxon>
        <taxon>Heteroptera</taxon>
        <taxon>Panheteroptera</taxon>
        <taxon>Cimicomorpha</taxon>
        <taxon>Miridae</taxon>
        <taxon>Mirini</taxon>
        <taxon>Lygus</taxon>
    </lineage>
</organism>
<accession>A0A146LRV9</accession>
<feature type="domain" description="Pre-rRNA-processing protein RIX1 N-terminal" evidence="5">
    <location>
        <begin position="20"/>
        <end position="183"/>
    </location>
</feature>
<protein>
    <submittedName>
        <fullName evidence="6">Proline-, glutamic acid-and leucine-rich protein 1</fullName>
    </submittedName>
</protein>
<gene>
    <name evidence="6" type="primary">PELP1</name>
    <name evidence="6" type="ORF">g.75684</name>
</gene>
<feature type="region of interest" description="Disordered" evidence="4">
    <location>
        <begin position="610"/>
        <end position="760"/>
    </location>
</feature>
<proteinExistence type="inferred from homology"/>
<dbReference type="InterPro" id="IPR012583">
    <property type="entry name" value="RIX1_N"/>
</dbReference>
<feature type="compositionally biased region" description="Polar residues" evidence="4">
    <location>
        <begin position="673"/>
        <end position="688"/>
    </location>
</feature>
<evidence type="ECO:0000256" key="2">
    <source>
        <dbReference type="ARBA" id="ARBA00010511"/>
    </source>
</evidence>
<evidence type="ECO:0000256" key="1">
    <source>
        <dbReference type="ARBA" id="ARBA00004123"/>
    </source>
</evidence>
<comment type="similarity">
    <text evidence="2">Belongs to the RIX1/PELP1 family.</text>
</comment>
<dbReference type="PANTHER" id="PTHR34105">
    <property type="entry name" value="PROLINE-, GLUTAMIC ACID- AND LEUCINE-RICH PROTEIN 1"/>
    <property type="match status" value="1"/>
</dbReference>
<feature type="compositionally biased region" description="Polar residues" evidence="4">
    <location>
        <begin position="610"/>
        <end position="621"/>
    </location>
</feature>
<dbReference type="Pfam" id="PF08167">
    <property type="entry name" value="RIX1"/>
    <property type="match status" value="1"/>
</dbReference>